<proteinExistence type="predicted"/>
<feature type="signal peptide" evidence="1">
    <location>
        <begin position="1"/>
        <end position="21"/>
    </location>
</feature>
<keyword evidence="1" id="KW-0732">Signal</keyword>
<evidence type="ECO:0000313" key="2">
    <source>
        <dbReference type="EMBL" id="KIO25687.1"/>
    </source>
</evidence>
<dbReference type="AlphaFoldDB" id="A0A0C3LWC1"/>
<dbReference type="EMBL" id="KN823037">
    <property type="protein sequence ID" value="KIO25687.1"/>
    <property type="molecule type" value="Genomic_DNA"/>
</dbReference>
<reference evidence="3" key="2">
    <citation type="submission" date="2015-01" db="EMBL/GenBank/DDBJ databases">
        <title>Evolutionary Origins and Diversification of the Mycorrhizal Mutualists.</title>
        <authorList>
            <consortium name="DOE Joint Genome Institute"/>
            <consortium name="Mycorrhizal Genomics Consortium"/>
            <person name="Kohler A."/>
            <person name="Kuo A."/>
            <person name="Nagy L.G."/>
            <person name="Floudas D."/>
            <person name="Copeland A."/>
            <person name="Barry K.W."/>
            <person name="Cichocki N."/>
            <person name="Veneault-Fourrey C."/>
            <person name="LaButti K."/>
            <person name="Lindquist E.A."/>
            <person name="Lipzen A."/>
            <person name="Lundell T."/>
            <person name="Morin E."/>
            <person name="Murat C."/>
            <person name="Riley R."/>
            <person name="Ohm R."/>
            <person name="Sun H."/>
            <person name="Tunlid A."/>
            <person name="Henrissat B."/>
            <person name="Grigoriev I.V."/>
            <person name="Hibbett D.S."/>
            <person name="Martin F."/>
        </authorList>
    </citation>
    <scope>NUCLEOTIDE SEQUENCE [LARGE SCALE GENOMIC DNA]</scope>
    <source>
        <strain evidence="3">MUT 4182</strain>
    </source>
</reference>
<organism evidence="2 3">
    <name type="scientific">Tulasnella calospora MUT 4182</name>
    <dbReference type="NCBI Taxonomy" id="1051891"/>
    <lineage>
        <taxon>Eukaryota</taxon>
        <taxon>Fungi</taxon>
        <taxon>Dikarya</taxon>
        <taxon>Basidiomycota</taxon>
        <taxon>Agaricomycotina</taxon>
        <taxon>Agaricomycetes</taxon>
        <taxon>Cantharellales</taxon>
        <taxon>Tulasnellaceae</taxon>
        <taxon>Tulasnella</taxon>
    </lineage>
</organism>
<evidence type="ECO:0000313" key="3">
    <source>
        <dbReference type="Proteomes" id="UP000054248"/>
    </source>
</evidence>
<keyword evidence="3" id="KW-1185">Reference proteome</keyword>
<dbReference type="OrthoDB" id="2594947at2759"/>
<evidence type="ECO:0000256" key="1">
    <source>
        <dbReference type="SAM" id="SignalP"/>
    </source>
</evidence>
<dbReference type="STRING" id="1051891.A0A0C3LWC1"/>
<gene>
    <name evidence="2" type="ORF">M407DRAFT_243985</name>
</gene>
<sequence>MLISFALFSAVLASLASGVVAQDYTAFPAACSTACGAYVKNSWLCGKQYPVAANLTNAFQACFCDAIGSANISQCVSCLNASGASSAGTIVTKTPELCKNLAQNCVYQCDFSTCDNSDVACQCNKDYLQNIYNCASCNTNNKNNGKTQISDYQSAF</sequence>
<evidence type="ECO:0008006" key="4">
    <source>
        <dbReference type="Google" id="ProtNLM"/>
    </source>
</evidence>
<name>A0A0C3LWC1_9AGAM</name>
<protein>
    <recommendedName>
        <fullName evidence="4">Extracellular membrane protein CFEM domain-containing protein</fullName>
    </recommendedName>
</protein>
<feature type="chain" id="PRO_5002175835" description="Extracellular membrane protein CFEM domain-containing protein" evidence="1">
    <location>
        <begin position="22"/>
        <end position="156"/>
    </location>
</feature>
<reference evidence="2 3" key="1">
    <citation type="submission" date="2014-04" db="EMBL/GenBank/DDBJ databases">
        <authorList>
            <consortium name="DOE Joint Genome Institute"/>
            <person name="Kuo A."/>
            <person name="Girlanda M."/>
            <person name="Perotto S."/>
            <person name="Kohler A."/>
            <person name="Nagy L.G."/>
            <person name="Floudas D."/>
            <person name="Copeland A."/>
            <person name="Barry K.W."/>
            <person name="Cichocki N."/>
            <person name="Veneault-Fourrey C."/>
            <person name="LaButti K."/>
            <person name="Lindquist E.A."/>
            <person name="Lipzen A."/>
            <person name="Lundell T."/>
            <person name="Morin E."/>
            <person name="Murat C."/>
            <person name="Sun H."/>
            <person name="Tunlid A."/>
            <person name="Henrissat B."/>
            <person name="Grigoriev I.V."/>
            <person name="Hibbett D.S."/>
            <person name="Martin F."/>
            <person name="Nordberg H.P."/>
            <person name="Cantor M.N."/>
            <person name="Hua S.X."/>
        </authorList>
    </citation>
    <scope>NUCLEOTIDE SEQUENCE [LARGE SCALE GENOMIC DNA]</scope>
    <source>
        <strain evidence="2 3">MUT 4182</strain>
    </source>
</reference>
<dbReference type="Proteomes" id="UP000054248">
    <property type="component" value="Unassembled WGS sequence"/>
</dbReference>
<accession>A0A0C3LWC1</accession>
<dbReference type="HOGENOM" id="CLU_1688034_0_0_1"/>